<reference evidence="7" key="1">
    <citation type="journal article" date="2019" name="Int. J. Syst. Evol. Microbiol.">
        <title>The Global Catalogue of Microorganisms (GCM) 10K type strain sequencing project: providing services to taxonomists for standard genome sequencing and annotation.</title>
        <authorList>
            <consortium name="The Broad Institute Genomics Platform"/>
            <consortium name="The Broad Institute Genome Sequencing Center for Infectious Disease"/>
            <person name="Wu L."/>
            <person name="Ma J."/>
        </authorList>
    </citation>
    <scope>NUCLEOTIDE SEQUENCE [LARGE SCALE GENOMIC DNA]</scope>
    <source>
        <strain evidence="7">NBRC 110633</strain>
    </source>
</reference>
<dbReference type="SUPFAM" id="SSF52172">
    <property type="entry name" value="CheY-like"/>
    <property type="match status" value="1"/>
</dbReference>
<feature type="modified residue" description="4-aspartylphosphate" evidence="3">
    <location>
        <position position="56"/>
    </location>
</feature>
<dbReference type="InterPro" id="IPR058245">
    <property type="entry name" value="NreC/VraR/RcsB-like_REC"/>
</dbReference>
<dbReference type="InterPro" id="IPR000792">
    <property type="entry name" value="Tscrpt_reg_LuxR_C"/>
</dbReference>
<dbReference type="InterPro" id="IPR036388">
    <property type="entry name" value="WH-like_DNA-bd_sf"/>
</dbReference>
<feature type="domain" description="HTH luxR-type" evidence="4">
    <location>
        <begin position="134"/>
        <end position="199"/>
    </location>
</feature>
<keyword evidence="7" id="KW-1185">Reference proteome</keyword>
<organism evidence="6 7">
    <name type="scientific">Vibrio hyugaensis</name>
    <dbReference type="NCBI Taxonomy" id="1534743"/>
    <lineage>
        <taxon>Bacteria</taxon>
        <taxon>Pseudomonadati</taxon>
        <taxon>Pseudomonadota</taxon>
        <taxon>Gammaproteobacteria</taxon>
        <taxon>Vibrionales</taxon>
        <taxon>Vibrionaceae</taxon>
        <taxon>Vibrio</taxon>
    </lineage>
</organism>
<protein>
    <submittedName>
        <fullName evidence="6">DNA-binding response regulator</fullName>
    </submittedName>
</protein>
<dbReference type="Proteomes" id="UP001156669">
    <property type="component" value="Unassembled WGS sequence"/>
</dbReference>
<dbReference type="InterPro" id="IPR001789">
    <property type="entry name" value="Sig_transdc_resp-reg_receiver"/>
</dbReference>
<name>A0ABQ5YA96_9VIBR</name>
<evidence type="ECO:0000259" key="4">
    <source>
        <dbReference type="PROSITE" id="PS50043"/>
    </source>
</evidence>
<dbReference type="Pfam" id="PF00072">
    <property type="entry name" value="Response_reg"/>
    <property type="match status" value="1"/>
</dbReference>
<dbReference type="PANTHER" id="PTHR45566:SF1">
    <property type="entry name" value="HTH-TYPE TRANSCRIPTIONAL REGULATOR YHJB-RELATED"/>
    <property type="match status" value="1"/>
</dbReference>
<dbReference type="SMART" id="SM00421">
    <property type="entry name" value="HTH_LUXR"/>
    <property type="match status" value="1"/>
</dbReference>
<dbReference type="InterPro" id="IPR011006">
    <property type="entry name" value="CheY-like_superfamily"/>
</dbReference>
<feature type="domain" description="Response regulatory" evidence="5">
    <location>
        <begin position="5"/>
        <end position="121"/>
    </location>
</feature>
<accession>A0ABQ5YA96</accession>
<dbReference type="InterPro" id="IPR016032">
    <property type="entry name" value="Sig_transdc_resp-reg_C-effctor"/>
</dbReference>
<keyword evidence="2 6" id="KW-0238">DNA-binding</keyword>
<dbReference type="SUPFAM" id="SSF46894">
    <property type="entry name" value="C-terminal effector domain of the bipartite response regulators"/>
    <property type="match status" value="1"/>
</dbReference>
<dbReference type="InterPro" id="IPR051015">
    <property type="entry name" value="EvgA-like"/>
</dbReference>
<dbReference type="RefSeq" id="WP_045396963.1">
    <property type="nucleotide sequence ID" value="NZ_BBLD01000008.1"/>
</dbReference>
<evidence type="ECO:0000259" key="5">
    <source>
        <dbReference type="PROSITE" id="PS50110"/>
    </source>
</evidence>
<evidence type="ECO:0000256" key="1">
    <source>
        <dbReference type="ARBA" id="ARBA00022553"/>
    </source>
</evidence>
<dbReference type="SMART" id="SM00448">
    <property type="entry name" value="REC"/>
    <property type="match status" value="1"/>
</dbReference>
<sequence>MKEITCLVVDDHPLVCSAIKNILLDCEQINDIVITNTFRDGLDIIKNRQIGLLLLDINLSDGDGFDFLKRARAYGYDNKVIFMSAECQKVYKQLAFRAGADAYISKVESNEVFSDTVKLVSKGYTFFKFDSDTSTQEPPSLSNRESAVLRLLLKGYSNRKISELLSISDKTVSTYKSRILVKFNVGNILELNQVAGSVNNK</sequence>
<dbReference type="Gene3D" id="3.40.50.2300">
    <property type="match status" value="1"/>
</dbReference>
<dbReference type="Gene3D" id="1.10.10.10">
    <property type="entry name" value="Winged helix-like DNA-binding domain superfamily/Winged helix DNA-binding domain"/>
    <property type="match status" value="1"/>
</dbReference>
<dbReference type="CDD" id="cd17535">
    <property type="entry name" value="REC_NarL-like"/>
    <property type="match status" value="1"/>
</dbReference>
<gene>
    <name evidence="6" type="ORF">GCM10007906_41560</name>
</gene>
<dbReference type="CDD" id="cd06170">
    <property type="entry name" value="LuxR_C_like"/>
    <property type="match status" value="1"/>
</dbReference>
<evidence type="ECO:0000256" key="3">
    <source>
        <dbReference type="PROSITE-ProRule" id="PRU00169"/>
    </source>
</evidence>
<proteinExistence type="predicted"/>
<dbReference type="PROSITE" id="PS50110">
    <property type="entry name" value="RESPONSE_REGULATORY"/>
    <property type="match status" value="1"/>
</dbReference>
<dbReference type="EMBL" id="BSOE01000058">
    <property type="protein sequence ID" value="GLR06568.1"/>
    <property type="molecule type" value="Genomic_DNA"/>
</dbReference>
<comment type="caution">
    <text evidence="6">The sequence shown here is derived from an EMBL/GenBank/DDBJ whole genome shotgun (WGS) entry which is preliminary data.</text>
</comment>
<dbReference type="PROSITE" id="PS50043">
    <property type="entry name" value="HTH_LUXR_2"/>
    <property type="match status" value="1"/>
</dbReference>
<dbReference type="Pfam" id="PF00196">
    <property type="entry name" value="GerE"/>
    <property type="match status" value="1"/>
</dbReference>
<dbReference type="PROSITE" id="PS00622">
    <property type="entry name" value="HTH_LUXR_1"/>
    <property type="match status" value="1"/>
</dbReference>
<dbReference type="PANTHER" id="PTHR45566">
    <property type="entry name" value="HTH-TYPE TRANSCRIPTIONAL REGULATOR YHJB-RELATED"/>
    <property type="match status" value="1"/>
</dbReference>
<evidence type="ECO:0000313" key="7">
    <source>
        <dbReference type="Proteomes" id="UP001156669"/>
    </source>
</evidence>
<dbReference type="PRINTS" id="PR00038">
    <property type="entry name" value="HTHLUXR"/>
</dbReference>
<keyword evidence="1 3" id="KW-0597">Phosphoprotein</keyword>
<evidence type="ECO:0000256" key="2">
    <source>
        <dbReference type="ARBA" id="ARBA00023125"/>
    </source>
</evidence>
<evidence type="ECO:0000313" key="6">
    <source>
        <dbReference type="EMBL" id="GLR06568.1"/>
    </source>
</evidence>
<dbReference type="GO" id="GO:0003677">
    <property type="term" value="F:DNA binding"/>
    <property type="evidence" value="ECO:0007669"/>
    <property type="project" value="UniProtKB-KW"/>
</dbReference>